<keyword evidence="8" id="KW-1185">Reference proteome</keyword>
<dbReference type="GO" id="GO:0007606">
    <property type="term" value="P:sensory perception of chemical stimulus"/>
    <property type="evidence" value="ECO:0007669"/>
    <property type="project" value="UniProtKB-UniRule"/>
</dbReference>
<evidence type="ECO:0000256" key="4">
    <source>
        <dbReference type="ARBA" id="ARBA00022989"/>
    </source>
</evidence>
<evidence type="ECO:0000256" key="1">
    <source>
        <dbReference type="ARBA" id="ARBA00004141"/>
    </source>
</evidence>
<proteinExistence type="inferred from homology"/>
<dbReference type="GO" id="GO:0004888">
    <property type="term" value="F:transmembrane signaling receptor activity"/>
    <property type="evidence" value="ECO:0007669"/>
    <property type="project" value="InterPro"/>
</dbReference>
<organism evidence="8 9">
    <name type="scientific">Panagrellus redivivus</name>
    <name type="common">Microworm</name>
    <dbReference type="NCBI Taxonomy" id="6233"/>
    <lineage>
        <taxon>Eukaryota</taxon>
        <taxon>Metazoa</taxon>
        <taxon>Ecdysozoa</taxon>
        <taxon>Nematoda</taxon>
        <taxon>Chromadorea</taxon>
        <taxon>Rhabditida</taxon>
        <taxon>Tylenchina</taxon>
        <taxon>Panagrolaimomorpha</taxon>
        <taxon>Panagrolaimoidea</taxon>
        <taxon>Panagrolaimidae</taxon>
        <taxon>Panagrellus</taxon>
    </lineage>
</organism>
<comment type="similarity">
    <text evidence="2 6">Belongs to the nematode receptor-like protein srg family.</text>
</comment>
<dbReference type="PANTHER" id="PTHR31627">
    <property type="entry name" value="SERPENTINE RECEPTOR CLASS GAMMA-RELATED"/>
    <property type="match status" value="1"/>
</dbReference>
<evidence type="ECO:0000256" key="5">
    <source>
        <dbReference type="ARBA" id="ARBA00023136"/>
    </source>
</evidence>
<keyword evidence="3 6" id="KW-0812">Transmembrane</keyword>
<evidence type="ECO:0000313" key="8">
    <source>
        <dbReference type="Proteomes" id="UP000492821"/>
    </source>
</evidence>
<sequence>MIYWKIDLPFVPTFNEPNFILKIILFLIWFFGHAQWQLTILICFNRFASIALRNFYNKYWTTFATKASIFAIFAFSFALTAPIFFLDVMASEYTTIINGTETIGRVGPVFVDGTITGKYQISWKVHIWAIIATSTFFYLIMFVKLKEIRTLSKTTSMRAEMRLMYPAFVLFLCNVLYISYFTFRDYLTARIPQSTRYTEWTMYIMGDLYDLNNVFVILIMSKDVRKALTHIFVKQSPTSVASSHQGQQSAVTQPRTVTITRR</sequence>
<feature type="transmembrane region" description="Helical" evidence="6">
    <location>
        <begin position="125"/>
        <end position="143"/>
    </location>
</feature>
<feature type="transmembrane region" description="Helical" evidence="6">
    <location>
        <begin position="63"/>
        <end position="85"/>
    </location>
</feature>
<evidence type="ECO:0000256" key="6">
    <source>
        <dbReference type="RuleBase" id="RU280813"/>
    </source>
</evidence>
<dbReference type="SUPFAM" id="SSF81321">
    <property type="entry name" value="Family A G protein-coupled receptor-like"/>
    <property type="match status" value="1"/>
</dbReference>
<name>A0A7E4VPJ5_PANRE</name>
<dbReference type="PANTHER" id="PTHR31627:SF42">
    <property type="entry name" value="G_PROTEIN_RECEP_F1_2 DOMAIN-CONTAINING PROTEIN-RELATED"/>
    <property type="match status" value="1"/>
</dbReference>
<dbReference type="InterPro" id="IPR000609">
    <property type="entry name" value="7TM_GPCR_serpentine_rcpt_Srg"/>
</dbReference>
<dbReference type="Gene3D" id="1.20.1070.10">
    <property type="entry name" value="Rhodopsin 7-helix transmembrane proteins"/>
    <property type="match status" value="1"/>
</dbReference>
<accession>A0A7E4VPJ5</accession>
<reference evidence="8" key="1">
    <citation type="journal article" date="2013" name="Genetics">
        <title>The draft genome and transcriptome of Panagrellus redivivus are shaped by the harsh demands of a free-living lifestyle.</title>
        <authorList>
            <person name="Srinivasan J."/>
            <person name="Dillman A.R."/>
            <person name="Macchietto M.G."/>
            <person name="Heikkinen L."/>
            <person name="Lakso M."/>
            <person name="Fracchia K.M."/>
            <person name="Antoshechkin I."/>
            <person name="Mortazavi A."/>
            <person name="Wong G."/>
            <person name="Sternberg P.W."/>
        </authorList>
    </citation>
    <scope>NUCLEOTIDE SEQUENCE [LARGE SCALE GENOMIC DNA]</scope>
    <source>
        <strain evidence="8">MT8872</strain>
    </source>
</reference>
<dbReference type="GO" id="GO:0016020">
    <property type="term" value="C:membrane"/>
    <property type="evidence" value="ECO:0007669"/>
    <property type="project" value="UniProtKB-SubCell"/>
</dbReference>
<evidence type="ECO:0000256" key="2">
    <source>
        <dbReference type="ARBA" id="ARBA00005692"/>
    </source>
</evidence>
<dbReference type="WBParaSite" id="Pan_g23360.t1">
    <property type="protein sequence ID" value="Pan_g23360.t1"/>
    <property type="gene ID" value="Pan_g23360"/>
</dbReference>
<comment type="caution">
    <text evidence="6">Lacks conserved residue(s) required for the propagation of feature annotation.</text>
</comment>
<comment type="subcellular location">
    <subcellularLocation>
        <location evidence="1">Membrane</location>
        <topology evidence="1">Multi-pass membrane protein</topology>
    </subcellularLocation>
</comment>
<feature type="region of interest" description="Disordered" evidence="7">
    <location>
        <begin position="243"/>
        <end position="262"/>
    </location>
</feature>
<evidence type="ECO:0000313" key="9">
    <source>
        <dbReference type="WBParaSite" id="Pan_g23360.t1"/>
    </source>
</evidence>
<dbReference type="Pfam" id="PF02118">
    <property type="entry name" value="Srg"/>
    <property type="match status" value="1"/>
</dbReference>
<dbReference type="InterPro" id="IPR051119">
    <property type="entry name" value="Nematode_SR-like"/>
</dbReference>
<keyword evidence="5 6" id="KW-0472">Membrane</keyword>
<feature type="transmembrane region" description="Helical" evidence="6">
    <location>
        <begin position="200"/>
        <end position="220"/>
    </location>
</feature>
<evidence type="ECO:0000256" key="7">
    <source>
        <dbReference type="SAM" id="MobiDB-lite"/>
    </source>
</evidence>
<feature type="transmembrane region" description="Helical" evidence="6">
    <location>
        <begin position="163"/>
        <end position="180"/>
    </location>
</feature>
<evidence type="ECO:0000256" key="3">
    <source>
        <dbReference type="ARBA" id="ARBA00022692"/>
    </source>
</evidence>
<keyword evidence="4 6" id="KW-1133">Transmembrane helix</keyword>
<reference evidence="9" key="2">
    <citation type="submission" date="2020-10" db="UniProtKB">
        <authorList>
            <consortium name="WormBaseParasite"/>
        </authorList>
    </citation>
    <scope>IDENTIFICATION</scope>
</reference>
<feature type="transmembrane region" description="Helical" evidence="6">
    <location>
        <begin position="20"/>
        <end position="42"/>
    </location>
</feature>
<dbReference type="AlphaFoldDB" id="A0A7E4VPJ5"/>
<protein>
    <recommendedName>
        <fullName evidence="6">Serpentine receptor class gamma</fullName>
    </recommendedName>
</protein>
<dbReference type="Proteomes" id="UP000492821">
    <property type="component" value="Unassembled WGS sequence"/>
</dbReference>